<accession>A0A2K1IYK6</accession>
<dbReference type="AlphaFoldDB" id="A0A2K1IYK6"/>
<evidence type="ECO:0008006" key="9">
    <source>
        <dbReference type="Google" id="ProtNLM"/>
    </source>
</evidence>
<evidence type="ECO:0000313" key="8">
    <source>
        <dbReference type="Proteomes" id="UP000006727"/>
    </source>
</evidence>
<gene>
    <name evidence="7" type="primary">LOC112272866</name>
    <name evidence="6" type="ORF">PHYPA_024180</name>
</gene>
<evidence type="ECO:0000313" key="7">
    <source>
        <dbReference type="EnsemblPlants" id="Pp3c19_15790V3.1"/>
    </source>
</evidence>
<dbReference type="EMBL" id="ABEU02000019">
    <property type="protein sequence ID" value="PNR34363.1"/>
    <property type="molecule type" value="Genomic_DNA"/>
</dbReference>
<feature type="compositionally biased region" description="Basic residues" evidence="5">
    <location>
        <begin position="79"/>
        <end position="92"/>
    </location>
</feature>
<dbReference type="GeneID" id="112272866"/>
<dbReference type="EnsemblPlants" id="Pp3c19_15790V3.1">
    <property type="protein sequence ID" value="Pp3c19_15790V3.1"/>
    <property type="gene ID" value="Pp3c19_15790"/>
</dbReference>
<dbReference type="Gramene" id="Pp3c19_15790V3.1">
    <property type="protein sequence ID" value="Pp3c19_15790V3.1"/>
    <property type="gene ID" value="Pp3c19_15790"/>
</dbReference>
<dbReference type="GO" id="GO:0005634">
    <property type="term" value="C:nucleus"/>
    <property type="evidence" value="ECO:0000318"/>
    <property type="project" value="GO_Central"/>
</dbReference>
<keyword evidence="4" id="KW-0539">Nucleus</keyword>
<dbReference type="PANTHER" id="PTHR15467:SF9">
    <property type="entry name" value="HOMEOBOX DOMAIN-CONTAINING PROTEIN"/>
    <property type="match status" value="1"/>
</dbReference>
<evidence type="ECO:0000313" key="6">
    <source>
        <dbReference type="EMBL" id="PNR34363.1"/>
    </source>
</evidence>
<keyword evidence="2" id="KW-0238">DNA-binding</keyword>
<dbReference type="SUPFAM" id="SSF46689">
    <property type="entry name" value="Homeodomain-like"/>
    <property type="match status" value="1"/>
</dbReference>
<dbReference type="EnsemblPlants" id="Pp3c19_15790V3.2">
    <property type="protein sequence ID" value="Pp3c19_15790V3.2"/>
    <property type="gene ID" value="Pp3c19_15790"/>
</dbReference>
<feature type="region of interest" description="Disordered" evidence="5">
    <location>
        <begin position="273"/>
        <end position="322"/>
    </location>
</feature>
<dbReference type="Gramene" id="Pp3c19_15790V3.2">
    <property type="protein sequence ID" value="Pp3c19_15790V3.2"/>
    <property type="gene ID" value="Pp3c19_15790"/>
</dbReference>
<feature type="region of interest" description="Disordered" evidence="5">
    <location>
        <begin position="72"/>
        <end position="103"/>
    </location>
</feature>
<dbReference type="Proteomes" id="UP000006727">
    <property type="component" value="Chromosome 19"/>
</dbReference>
<feature type="region of interest" description="Disordered" evidence="5">
    <location>
        <begin position="363"/>
        <end position="387"/>
    </location>
</feature>
<dbReference type="InterPro" id="IPR001356">
    <property type="entry name" value="HD"/>
</dbReference>
<dbReference type="RefSeq" id="XP_024356799.1">
    <property type="nucleotide sequence ID" value="XM_024501031.2"/>
</dbReference>
<dbReference type="GO" id="GO:0000981">
    <property type="term" value="F:DNA-binding transcription factor activity, RNA polymerase II-specific"/>
    <property type="evidence" value="ECO:0000318"/>
    <property type="project" value="GO_Central"/>
</dbReference>
<dbReference type="Gene3D" id="1.10.10.60">
    <property type="entry name" value="Homeodomain-like"/>
    <property type="match status" value="1"/>
</dbReference>
<organism evidence="6">
    <name type="scientific">Physcomitrium patens</name>
    <name type="common">Spreading-leaved earth moss</name>
    <name type="synonym">Physcomitrella patens</name>
    <dbReference type="NCBI Taxonomy" id="3218"/>
    <lineage>
        <taxon>Eukaryota</taxon>
        <taxon>Viridiplantae</taxon>
        <taxon>Streptophyta</taxon>
        <taxon>Embryophyta</taxon>
        <taxon>Bryophyta</taxon>
        <taxon>Bryophytina</taxon>
        <taxon>Bryopsida</taxon>
        <taxon>Funariidae</taxon>
        <taxon>Funariales</taxon>
        <taxon>Funariaceae</taxon>
        <taxon>Physcomitrium</taxon>
    </lineage>
</organism>
<comment type="subcellular location">
    <subcellularLocation>
        <location evidence="1">Nucleus</location>
    </subcellularLocation>
</comment>
<protein>
    <recommendedName>
        <fullName evidence="9">Homeobox domain-containing protein</fullName>
    </recommendedName>
</protein>
<reference evidence="6 8" key="2">
    <citation type="journal article" date="2018" name="Plant J.">
        <title>The Physcomitrella patens chromosome-scale assembly reveals moss genome structure and evolution.</title>
        <authorList>
            <person name="Lang D."/>
            <person name="Ullrich K.K."/>
            <person name="Murat F."/>
            <person name="Fuchs J."/>
            <person name="Jenkins J."/>
            <person name="Haas F.B."/>
            <person name="Piednoel M."/>
            <person name="Gundlach H."/>
            <person name="Van Bel M."/>
            <person name="Meyberg R."/>
            <person name="Vives C."/>
            <person name="Morata J."/>
            <person name="Symeonidi A."/>
            <person name="Hiss M."/>
            <person name="Muchero W."/>
            <person name="Kamisugi Y."/>
            <person name="Saleh O."/>
            <person name="Blanc G."/>
            <person name="Decker E.L."/>
            <person name="van Gessel N."/>
            <person name="Grimwood J."/>
            <person name="Hayes R.D."/>
            <person name="Graham S.W."/>
            <person name="Gunter L.E."/>
            <person name="McDaniel S.F."/>
            <person name="Hoernstein S.N.W."/>
            <person name="Larsson A."/>
            <person name="Li F.W."/>
            <person name="Perroud P.F."/>
            <person name="Phillips J."/>
            <person name="Ranjan P."/>
            <person name="Rokshar D.S."/>
            <person name="Rothfels C.J."/>
            <person name="Schneider L."/>
            <person name="Shu S."/>
            <person name="Stevenson D.W."/>
            <person name="Thummler F."/>
            <person name="Tillich M."/>
            <person name="Villarreal Aguilar J.C."/>
            <person name="Widiez T."/>
            <person name="Wong G.K."/>
            <person name="Wymore A."/>
            <person name="Zhang Y."/>
            <person name="Zimmer A.D."/>
            <person name="Quatrano R.S."/>
            <person name="Mayer K.F.X."/>
            <person name="Goodstein D."/>
            <person name="Casacuberta J.M."/>
            <person name="Vandepoele K."/>
            <person name="Reski R."/>
            <person name="Cuming A.C."/>
            <person name="Tuskan G.A."/>
            <person name="Maumus F."/>
            <person name="Salse J."/>
            <person name="Schmutz J."/>
            <person name="Rensing S.A."/>
        </authorList>
    </citation>
    <scope>NUCLEOTIDE SEQUENCE [LARGE SCALE GENOMIC DNA]</scope>
    <source>
        <strain evidence="7 8">cv. Gransden 2004</strain>
    </source>
</reference>
<evidence type="ECO:0000256" key="2">
    <source>
        <dbReference type="ARBA" id="ARBA00023125"/>
    </source>
</evidence>
<sequence length="387" mass="42499">MAAAARMLPAVAAASASASKPGLSREVAISGSFGTCKGFCKLPWITTHGASGLRQSAGRNDVGAFAVGRRASGFSGSGKKPRSGQKFPRKQRPPANPVLEDGDDDAALERAMEDLFAQLEMDLESSVADSGDDEEFTEEELALMAKELQDAFDEAGLEFEGLDDEESGPKTVDMFMKDGMYSDDSVVHNRGEQEEEDEDEEGVEDEDEEDEERMVPLEKWQLRKLAAAAEKGRRNVNVKILSAELGMDRADVLSFLRNPPPELLLMSDELENEVAEASERAEAKVEKAPKVAAASRKQPAPPLNPSGGPQSPRSWHGSKRLKKEHIATFERVYRNSTRPSNAMIENLVNLTHVPRKKILQWFDDKRAENQPNKSSFENAPKIDESAN</sequence>
<evidence type="ECO:0000256" key="1">
    <source>
        <dbReference type="ARBA" id="ARBA00004123"/>
    </source>
</evidence>
<reference evidence="7" key="3">
    <citation type="submission" date="2020-12" db="UniProtKB">
        <authorList>
            <consortium name="EnsemblPlants"/>
        </authorList>
    </citation>
    <scope>IDENTIFICATION</scope>
</reference>
<proteinExistence type="predicted"/>
<evidence type="ECO:0000256" key="5">
    <source>
        <dbReference type="SAM" id="MobiDB-lite"/>
    </source>
</evidence>
<keyword evidence="8" id="KW-1185">Reference proteome</keyword>
<dbReference type="InterPro" id="IPR009057">
    <property type="entry name" value="Homeodomain-like_sf"/>
</dbReference>
<evidence type="ECO:0000256" key="4">
    <source>
        <dbReference type="ARBA" id="ARBA00023242"/>
    </source>
</evidence>
<name>A0A2K1IYK6_PHYPA</name>
<dbReference type="OMA" id="QICDERS"/>
<dbReference type="PANTHER" id="PTHR15467">
    <property type="entry name" value="ZINC-FINGERS AND HOMEOBOXES RELATED"/>
    <property type="match status" value="1"/>
</dbReference>
<feature type="compositionally biased region" description="Acidic residues" evidence="5">
    <location>
        <begin position="193"/>
        <end position="212"/>
    </location>
</feature>
<feature type="compositionally biased region" description="Basic and acidic residues" evidence="5">
    <location>
        <begin position="277"/>
        <end position="289"/>
    </location>
</feature>
<evidence type="ECO:0000256" key="3">
    <source>
        <dbReference type="ARBA" id="ARBA00023155"/>
    </source>
</evidence>
<dbReference type="PaxDb" id="3218-PP1S20_112V6.1"/>
<dbReference type="GO" id="GO:0003677">
    <property type="term" value="F:DNA binding"/>
    <property type="evidence" value="ECO:0007669"/>
    <property type="project" value="UniProtKB-KW"/>
</dbReference>
<dbReference type="STRING" id="3218.A0A2K1IYK6"/>
<dbReference type="GO" id="GO:0006357">
    <property type="term" value="P:regulation of transcription by RNA polymerase II"/>
    <property type="evidence" value="ECO:0000318"/>
    <property type="project" value="GO_Central"/>
</dbReference>
<feature type="region of interest" description="Disordered" evidence="5">
    <location>
        <begin position="159"/>
        <end position="216"/>
    </location>
</feature>
<dbReference type="CDD" id="cd00086">
    <property type="entry name" value="homeodomain"/>
    <property type="match status" value="1"/>
</dbReference>
<reference evidence="6 8" key="1">
    <citation type="journal article" date="2008" name="Science">
        <title>The Physcomitrella genome reveals evolutionary insights into the conquest of land by plants.</title>
        <authorList>
            <person name="Rensing S."/>
            <person name="Lang D."/>
            <person name="Zimmer A."/>
            <person name="Terry A."/>
            <person name="Salamov A."/>
            <person name="Shapiro H."/>
            <person name="Nishiyama T."/>
            <person name="Perroud P.-F."/>
            <person name="Lindquist E."/>
            <person name="Kamisugi Y."/>
            <person name="Tanahashi T."/>
            <person name="Sakakibara K."/>
            <person name="Fujita T."/>
            <person name="Oishi K."/>
            <person name="Shin-I T."/>
            <person name="Kuroki Y."/>
            <person name="Toyoda A."/>
            <person name="Suzuki Y."/>
            <person name="Hashimoto A."/>
            <person name="Yamaguchi K."/>
            <person name="Sugano A."/>
            <person name="Kohara Y."/>
            <person name="Fujiyama A."/>
            <person name="Anterola A."/>
            <person name="Aoki S."/>
            <person name="Ashton N."/>
            <person name="Barbazuk W.B."/>
            <person name="Barker E."/>
            <person name="Bennetzen J."/>
            <person name="Bezanilla M."/>
            <person name="Blankenship R."/>
            <person name="Cho S.H."/>
            <person name="Dutcher S."/>
            <person name="Estelle M."/>
            <person name="Fawcett J.A."/>
            <person name="Gundlach H."/>
            <person name="Hanada K."/>
            <person name="Heyl A."/>
            <person name="Hicks K.A."/>
            <person name="Hugh J."/>
            <person name="Lohr M."/>
            <person name="Mayer K."/>
            <person name="Melkozernov A."/>
            <person name="Murata T."/>
            <person name="Nelson D."/>
            <person name="Pils B."/>
            <person name="Prigge M."/>
            <person name="Reiss B."/>
            <person name="Renner T."/>
            <person name="Rombauts S."/>
            <person name="Rushton P."/>
            <person name="Sanderfoot A."/>
            <person name="Schween G."/>
            <person name="Shiu S.-H."/>
            <person name="Stueber K."/>
            <person name="Theodoulou F.L."/>
            <person name="Tu H."/>
            <person name="Van de Peer Y."/>
            <person name="Verrier P.J."/>
            <person name="Waters E."/>
            <person name="Wood A."/>
            <person name="Yang L."/>
            <person name="Cove D."/>
            <person name="Cuming A."/>
            <person name="Hasebe M."/>
            <person name="Lucas S."/>
            <person name="Mishler D.B."/>
            <person name="Reski R."/>
            <person name="Grigoriev I."/>
            <person name="Quatrano R.S."/>
            <person name="Boore J.L."/>
        </authorList>
    </citation>
    <scope>NUCLEOTIDE SEQUENCE [LARGE SCALE GENOMIC DNA]</scope>
    <source>
        <strain evidence="7 8">cv. Gransden 2004</strain>
    </source>
</reference>
<dbReference type="OrthoDB" id="514822at2759"/>
<keyword evidence="3" id="KW-0371">Homeobox</keyword>